<dbReference type="SUPFAM" id="SSF53335">
    <property type="entry name" value="S-adenosyl-L-methionine-dependent methyltransferases"/>
    <property type="match status" value="1"/>
</dbReference>
<feature type="short sequence motif" description="Cx2C motif 2" evidence="10">
    <location>
        <begin position="252"/>
        <end position="255"/>
    </location>
</feature>
<proteinExistence type="inferred from homology"/>
<dbReference type="Gene3D" id="3.40.50.150">
    <property type="entry name" value="Vaccinia Virus protein VP39"/>
    <property type="match status" value="1"/>
</dbReference>
<dbReference type="GO" id="GO:0051537">
    <property type="term" value="F:2 iron, 2 sulfur cluster binding"/>
    <property type="evidence" value="ECO:0007669"/>
    <property type="project" value="UniProtKB-UniRule"/>
</dbReference>
<evidence type="ECO:0000256" key="4">
    <source>
        <dbReference type="ARBA" id="ARBA00022490"/>
    </source>
</evidence>
<dbReference type="HAMAP" id="MF_03115">
    <property type="entry name" value="Anamorsin"/>
    <property type="match status" value="1"/>
</dbReference>
<comment type="domain">
    <text evidence="10">The twin Cx2C motifs are involved in the recognition by the mitochondrial MIA40-ERV1 disulfide relay system. The formation of 2 disulfide bonds in the Cx2C motifs through dithiol/disulfide exchange reactions effectively traps the protein in the mitochondrial intermembrane space.</text>
</comment>
<comment type="cofactor">
    <cofactor evidence="1 10">
        <name>[4Fe-4S] cluster</name>
        <dbReference type="ChEBI" id="CHEBI:49883"/>
    </cofactor>
</comment>
<feature type="binding site" evidence="10">
    <location>
        <position position="241"/>
    </location>
    <ligand>
        <name>[4Fe-4S] cluster</name>
        <dbReference type="ChEBI" id="CHEBI:49883"/>
    </ligand>
</feature>
<feature type="binding site" evidence="10">
    <location>
        <position position="215"/>
    </location>
    <ligand>
        <name>[2Fe-2S] cluster</name>
        <dbReference type="ChEBI" id="CHEBI:190135"/>
    </ligand>
</feature>
<evidence type="ECO:0000259" key="11">
    <source>
        <dbReference type="Pfam" id="PF05093"/>
    </source>
</evidence>
<evidence type="ECO:0000256" key="7">
    <source>
        <dbReference type="ARBA" id="ARBA00023004"/>
    </source>
</evidence>
<evidence type="ECO:0000313" key="13">
    <source>
        <dbReference type="EMBL" id="KAG1361180.1"/>
    </source>
</evidence>
<dbReference type="PANTHER" id="PTHR13273">
    <property type="entry name" value="ANAMORSIN"/>
    <property type="match status" value="1"/>
</dbReference>
<organism evidence="13 14">
    <name type="scientific">Cocos nucifera</name>
    <name type="common">Coconut palm</name>
    <dbReference type="NCBI Taxonomy" id="13894"/>
    <lineage>
        <taxon>Eukaryota</taxon>
        <taxon>Viridiplantae</taxon>
        <taxon>Streptophyta</taxon>
        <taxon>Embryophyta</taxon>
        <taxon>Tracheophyta</taxon>
        <taxon>Spermatophyta</taxon>
        <taxon>Magnoliopsida</taxon>
        <taxon>Liliopsida</taxon>
        <taxon>Arecaceae</taxon>
        <taxon>Arecoideae</taxon>
        <taxon>Cocoseae</taxon>
        <taxon>Attaleinae</taxon>
        <taxon>Cocos</taxon>
    </lineage>
</organism>
<keyword evidence="14" id="KW-1185">Reference proteome</keyword>
<comment type="subunit">
    <text evidence="10">Monomer.</text>
</comment>
<dbReference type="GO" id="GO:0046872">
    <property type="term" value="F:metal ion binding"/>
    <property type="evidence" value="ECO:0007669"/>
    <property type="project" value="UniProtKB-KW"/>
</dbReference>
<dbReference type="GO" id="GO:0009055">
    <property type="term" value="F:electron transfer activity"/>
    <property type="evidence" value="ECO:0007669"/>
    <property type="project" value="UniProtKB-UniRule"/>
</dbReference>
<dbReference type="InterPro" id="IPR049011">
    <property type="entry name" value="Anamorsin_N_metazoan"/>
</dbReference>
<dbReference type="EMBL" id="CM017880">
    <property type="protein sequence ID" value="KAG1361180.1"/>
    <property type="molecule type" value="Genomic_DNA"/>
</dbReference>
<feature type="region of interest" description="Fe-S binding site B" evidence="10">
    <location>
        <begin position="241"/>
        <end position="255"/>
    </location>
</feature>
<dbReference type="InterPro" id="IPR046408">
    <property type="entry name" value="CIAPIN1"/>
</dbReference>
<feature type="short sequence motif" description="Cx2C motif 1" evidence="10">
    <location>
        <begin position="241"/>
        <end position="244"/>
    </location>
</feature>
<keyword evidence="8 10" id="KW-0411">Iron-sulfur</keyword>
<feature type="binding site" evidence="10">
    <location>
        <position position="213"/>
    </location>
    <ligand>
        <name>[2Fe-2S] cluster</name>
        <dbReference type="ChEBI" id="CHEBI:190135"/>
    </ligand>
</feature>
<feature type="binding site" evidence="10">
    <location>
        <position position="252"/>
    </location>
    <ligand>
        <name>[4Fe-4S] cluster</name>
        <dbReference type="ChEBI" id="CHEBI:49883"/>
    </ligand>
</feature>
<comment type="function">
    <text evidence="10">Component of the cytosolic iron-sulfur (Fe-S) protein assembly (CIA) machinery. Required for the maturation of extramitochondrial Fe-S proteins. Part of an electron transfer chain functioning in an early step of cytosolic Fe-S biogenesis, facilitating the de novo assembly of a [4Fe-4S] cluster on the cytosolic Fe-S scaffold complex. Electrons are transferred from NADPH via a FAD- and FMN-containing diflavin oxidoreductase. Together with the diflavin oxidoreductase, also required for the assembly of the diferric tyrosyl radical cofactor of ribonucleotide reductase (RNR), probably by providing electrons for reduction during radical cofactor maturation in the catalytic small subunit.</text>
</comment>
<comment type="cofactor">
    <cofactor evidence="10">
        <name>[2Fe-2S] cluster</name>
        <dbReference type="ChEBI" id="CHEBI:190135"/>
    </cofactor>
</comment>
<feature type="binding site" evidence="10">
    <location>
        <position position="255"/>
    </location>
    <ligand>
        <name>[4Fe-4S] cluster</name>
        <dbReference type="ChEBI" id="CHEBI:49883"/>
    </ligand>
</feature>
<evidence type="ECO:0000259" key="12">
    <source>
        <dbReference type="Pfam" id="PF20922"/>
    </source>
</evidence>
<gene>
    <name evidence="13" type="ORF">COCNU_09G006430</name>
</gene>
<keyword evidence="3 10" id="KW-0004">4Fe-4S</keyword>
<keyword evidence="5 10" id="KW-0001">2Fe-2S</keyword>
<keyword evidence="9 10" id="KW-0496">Mitochondrion</keyword>
<evidence type="ECO:0000256" key="1">
    <source>
        <dbReference type="ARBA" id="ARBA00001966"/>
    </source>
</evidence>
<evidence type="ECO:0000313" key="14">
    <source>
        <dbReference type="Proteomes" id="UP000797356"/>
    </source>
</evidence>
<dbReference type="GO" id="GO:0005758">
    <property type="term" value="C:mitochondrial intermembrane space"/>
    <property type="evidence" value="ECO:0007669"/>
    <property type="project" value="UniProtKB-SubCell"/>
</dbReference>
<dbReference type="Proteomes" id="UP000797356">
    <property type="component" value="Chromosome 9"/>
</dbReference>
<keyword evidence="7 10" id="KW-0408">Iron</keyword>
<keyword evidence="6 10" id="KW-0479">Metal-binding</keyword>
<evidence type="ECO:0000256" key="5">
    <source>
        <dbReference type="ARBA" id="ARBA00022714"/>
    </source>
</evidence>
<reference evidence="13" key="2">
    <citation type="submission" date="2019-07" db="EMBL/GenBank/DDBJ databases">
        <authorList>
            <person name="Yang Y."/>
            <person name="Bocs S."/>
            <person name="Baudouin L."/>
        </authorList>
    </citation>
    <scope>NUCLEOTIDE SEQUENCE</scope>
    <source>
        <tissue evidence="13">Spear leaf of Hainan Tall coconut</tissue>
    </source>
</reference>
<evidence type="ECO:0000256" key="6">
    <source>
        <dbReference type="ARBA" id="ARBA00022723"/>
    </source>
</evidence>
<dbReference type="AlphaFoldDB" id="A0A8K0ILQ7"/>
<dbReference type="Pfam" id="PF05093">
    <property type="entry name" value="CIAPIN1"/>
    <property type="match status" value="1"/>
</dbReference>
<feature type="domain" description="Anamorsin N-terminal" evidence="12">
    <location>
        <begin position="55"/>
        <end position="138"/>
    </location>
</feature>
<name>A0A8K0ILQ7_COCNU</name>
<accession>A0A8K0ILQ7</accession>
<feature type="domain" description="Anamorsin C-terminal" evidence="11">
    <location>
        <begin position="201"/>
        <end position="268"/>
    </location>
</feature>
<evidence type="ECO:0000256" key="10">
    <source>
        <dbReference type="HAMAP-Rule" id="MF_03115"/>
    </source>
</evidence>
<comment type="similarity">
    <text evidence="2 10">Belongs to the anamorsin family.</text>
</comment>
<comment type="caution">
    <text evidence="13">The sequence shown here is derived from an EMBL/GenBank/DDBJ whole genome shotgun (WGS) entry which is preliminary data.</text>
</comment>
<feature type="binding site" evidence="10">
    <location>
        <position position="244"/>
    </location>
    <ligand>
        <name>[4Fe-4S] cluster</name>
        <dbReference type="ChEBI" id="CHEBI:49883"/>
    </ligand>
</feature>
<evidence type="ECO:0000256" key="8">
    <source>
        <dbReference type="ARBA" id="ARBA00023014"/>
    </source>
</evidence>
<comment type="subcellular location">
    <subcellularLocation>
        <location evidence="10">Cytoplasm</location>
    </subcellularLocation>
    <subcellularLocation>
        <location evidence="10">Mitochondrion intermembrane space</location>
    </subcellularLocation>
</comment>
<dbReference type="InterPro" id="IPR007785">
    <property type="entry name" value="Anamorsin"/>
</dbReference>
<dbReference type="GO" id="GO:0051539">
    <property type="term" value="F:4 iron, 4 sulfur cluster binding"/>
    <property type="evidence" value="ECO:0007669"/>
    <property type="project" value="UniProtKB-KW"/>
</dbReference>
<dbReference type="OrthoDB" id="311633at2759"/>
<dbReference type="GO" id="GO:0016226">
    <property type="term" value="P:iron-sulfur cluster assembly"/>
    <property type="evidence" value="ECO:0007669"/>
    <property type="project" value="UniProtKB-UniRule"/>
</dbReference>
<protein>
    <recommendedName>
        <fullName evidence="10">Anamorsin homolog</fullName>
    </recommendedName>
    <alternativeName>
        <fullName evidence="10">Fe-S cluster assembly protein DRE2 homolog</fullName>
    </alternativeName>
</protein>
<evidence type="ECO:0000256" key="9">
    <source>
        <dbReference type="ARBA" id="ARBA00023128"/>
    </source>
</evidence>
<feature type="binding site" evidence="10">
    <location>
        <position position="210"/>
    </location>
    <ligand>
        <name>[2Fe-2S] cluster</name>
        <dbReference type="ChEBI" id="CHEBI:190135"/>
    </ligand>
</feature>
<sequence length="392" mass="42152">MATKSGALLLTDDAIFPVCAGLSAIRNLDSEVVVEDDDVVVITQCGSLGGKLPIESGTLDVAVSVWKAPELVGEQWLEEINRVLKPGGRIIVQTPLPSTEQDKLNSTLERKLLISGFLEVQALELKSLLSHEDVQSVTIKGKKASWFMGSSFPIKRAVKTVPKIQIDDESDLIDEDGLLTEEDLKKPQLPPGSVQNPIGDCEVGSTKKACKNCVCGRAEAEEKVQKLGLTTEQINNPQSACGSCGLGDAFRCSGCPYRGLPPFKLGEKAMTYGNFPTGSFGYHDITIRAINRKPNAERKGPVIPIANFAVDGSRSATIKACERSEMAVCMLSGMSSSSGVCRHLDKSGPAKASKDDCIPLNIVIPSRQQALVLLEVPHDLLLLKPSVNPYRL</sequence>
<feature type="binding site" evidence="10">
    <location>
        <position position="201"/>
    </location>
    <ligand>
        <name>[2Fe-2S] cluster</name>
        <dbReference type="ChEBI" id="CHEBI:190135"/>
    </ligand>
</feature>
<comment type="caution">
    <text evidence="10">Lacks conserved residue(s) required for the propagation of feature annotation.</text>
</comment>
<evidence type="ECO:0000256" key="2">
    <source>
        <dbReference type="ARBA" id="ARBA00008169"/>
    </source>
</evidence>
<keyword evidence="4 10" id="KW-0963">Cytoplasm</keyword>
<dbReference type="PANTHER" id="PTHR13273:SF14">
    <property type="entry name" value="ANAMORSIN"/>
    <property type="match status" value="1"/>
</dbReference>
<comment type="domain">
    <text evidence="10">The C-terminal domain binds 2 Fe-S clusters but is otherwise mostly in an intrinsically disordered conformation.</text>
</comment>
<dbReference type="InterPro" id="IPR029063">
    <property type="entry name" value="SAM-dependent_MTases_sf"/>
</dbReference>
<evidence type="ECO:0000256" key="3">
    <source>
        <dbReference type="ARBA" id="ARBA00022485"/>
    </source>
</evidence>
<dbReference type="Pfam" id="PF20922">
    <property type="entry name" value="Anamorsin_N"/>
    <property type="match status" value="1"/>
</dbReference>
<reference evidence="13" key="1">
    <citation type="journal article" date="2017" name="Gigascience">
        <title>The genome draft of coconut (Cocos nucifera).</title>
        <authorList>
            <person name="Xiao Y."/>
            <person name="Xu P."/>
            <person name="Fan H."/>
            <person name="Baudouin L."/>
            <person name="Xia W."/>
            <person name="Bocs S."/>
            <person name="Xu J."/>
            <person name="Li Q."/>
            <person name="Guo A."/>
            <person name="Zhou L."/>
            <person name="Li J."/>
            <person name="Wu Y."/>
            <person name="Ma Z."/>
            <person name="Armero A."/>
            <person name="Issali A.E."/>
            <person name="Liu N."/>
            <person name="Peng M."/>
            <person name="Yang Y."/>
        </authorList>
    </citation>
    <scope>NUCLEOTIDE SEQUENCE</scope>
    <source>
        <tissue evidence="13">Spear leaf of Hainan Tall coconut</tissue>
    </source>
</reference>
<comment type="domain">
    <text evidence="10">The N-terminal domain has structural similarity with S-adenosyl-L-methionine-dependent methyltransferases, but does not bind S-adenosyl-L-methionine. It is required for correct assembly of the 2 Fe-S clusters.</text>
</comment>